<evidence type="ECO:0000313" key="1">
    <source>
        <dbReference type="EMBL" id="KAK4127280.1"/>
    </source>
</evidence>
<sequence length="157" mass="18168">MYSENTSLERPTKVFPYVFLVLLYSLSFCETVGQLGRGGTAQSVSMYRFQVGPPRWLWNKIWDIEFELTYSGWKTTFREYVVVPARSQMHKVVRCETVEALLELSHKRIATSFIIEQSTCYSLLHYAVMMRPDFVEPSYAWVSISSSKMCGGNPPMH</sequence>
<evidence type="ECO:0000313" key="2">
    <source>
        <dbReference type="Proteomes" id="UP001302602"/>
    </source>
</evidence>
<dbReference type="Proteomes" id="UP001302602">
    <property type="component" value="Unassembled WGS sequence"/>
</dbReference>
<name>A0AAN6Z693_9PEZI</name>
<dbReference type="RefSeq" id="XP_062651051.1">
    <property type="nucleotide sequence ID" value="XM_062786201.1"/>
</dbReference>
<reference evidence="1" key="1">
    <citation type="journal article" date="2023" name="Mol. Phylogenet. Evol.">
        <title>Genome-scale phylogeny and comparative genomics of the fungal order Sordariales.</title>
        <authorList>
            <person name="Hensen N."/>
            <person name="Bonometti L."/>
            <person name="Westerberg I."/>
            <person name="Brannstrom I.O."/>
            <person name="Guillou S."/>
            <person name="Cros-Aarteil S."/>
            <person name="Calhoun S."/>
            <person name="Haridas S."/>
            <person name="Kuo A."/>
            <person name="Mondo S."/>
            <person name="Pangilinan J."/>
            <person name="Riley R."/>
            <person name="LaButti K."/>
            <person name="Andreopoulos B."/>
            <person name="Lipzen A."/>
            <person name="Chen C."/>
            <person name="Yan M."/>
            <person name="Daum C."/>
            <person name="Ng V."/>
            <person name="Clum A."/>
            <person name="Steindorff A."/>
            <person name="Ohm R.A."/>
            <person name="Martin F."/>
            <person name="Silar P."/>
            <person name="Natvig D.O."/>
            <person name="Lalanne C."/>
            <person name="Gautier V."/>
            <person name="Ament-Velasquez S.L."/>
            <person name="Kruys A."/>
            <person name="Hutchinson M.I."/>
            <person name="Powell A.J."/>
            <person name="Barry K."/>
            <person name="Miller A.N."/>
            <person name="Grigoriev I.V."/>
            <person name="Debuchy R."/>
            <person name="Gladieux P."/>
            <person name="Hiltunen Thoren M."/>
            <person name="Johannesson H."/>
        </authorList>
    </citation>
    <scope>NUCLEOTIDE SEQUENCE</scope>
    <source>
        <strain evidence="1">CBS 731.68</strain>
    </source>
</reference>
<proteinExistence type="predicted"/>
<dbReference type="AlphaFoldDB" id="A0AAN6Z693"/>
<keyword evidence="2" id="KW-1185">Reference proteome</keyword>
<dbReference type="EMBL" id="MU853224">
    <property type="protein sequence ID" value="KAK4127280.1"/>
    <property type="molecule type" value="Genomic_DNA"/>
</dbReference>
<dbReference type="GeneID" id="87822967"/>
<comment type="caution">
    <text evidence="1">The sequence shown here is derived from an EMBL/GenBank/DDBJ whole genome shotgun (WGS) entry which is preliminary data.</text>
</comment>
<organism evidence="1 2">
    <name type="scientific">Parathielavia appendiculata</name>
    <dbReference type="NCBI Taxonomy" id="2587402"/>
    <lineage>
        <taxon>Eukaryota</taxon>
        <taxon>Fungi</taxon>
        <taxon>Dikarya</taxon>
        <taxon>Ascomycota</taxon>
        <taxon>Pezizomycotina</taxon>
        <taxon>Sordariomycetes</taxon>
        <taxon>Sordariomycetidae</taxon>
        <taxon>Sordariales</taxon>
        <taxon>Chaetomiaceae</taxon>
        <taxon>Parathielavia</taxon>
    </lineage>
</organism>
<gene>
    <name evidence="1" type="ORF">N657DRAFT_202879</name>
</gene>
<protein>
    <submittedName>
        <fullName evidence="1">Uncharacterized protein</fullName>
    </submittedName>
</protein>
<reference evidence="1" key="2">
    <citation type="submission" date="2023-05" db="EMBL/GenBank/DDBJ databases">
        <authorList>
            <consortium name="Lawrence Berkeley National Laboratory"/>
            <person name="Steindorff A."/>
            <person name="Hensen N."/>
            <person name="Bonometti L."/>
            <person name="Westerberg I."/>
            <person name="Brannstrom I.O."/>
            <person name="Guillou S."/>
            <person name="Cros-Aarteil S."/>
            <person name="Calhoun S."/>
            <person name="Haridas S."/>
            <person name="Kuo A."/>
            <person name="Mondo S."/>
            <person name="Pangilinan J."/>
            <person name="Riley R."/>
            <person name="Labutti K."/>
            <person name="Andreopoulos B."/>
            <person name="Lipzen A."/>
            <person name="Chen C."/>
            <person name="Yanf M."/>
            <person name="Daum C."/>
            <person name="Ng V."/>
            <person name="Clum A."/>
            <person name="Ohm R."/>
            <person name="Martin F."/>
            <person name="Silar P."/>
            <person name="Natvig D."/>
            <person name="Lalanne C."/>
            <person name="Gautier V."/>
            <person name="Ament-Velasquez S.L."/>
            <person name="Kruys A."/>
            <person name="Hutchinson M.I."/>
            <person name="Powell A.J."/>
            <person name="Barry K."/>
            <person name="Miller A.N."/>
            <person name="Grigoriev I.V."/>
            <person name="Debuchy R."/>
            <person name="Gladieux P."/>
            <person name="Thoren M.H."/>
            <person name="Johannesson H."/>
        </authorList>
    </citation>
    <scope>NUCLEOTIDE SEQUENCE</scope>
    <source>
        <strain evidence="1">CBS 731.68</strain>
    </source>
</reference>
<accession>A0AAN6Z693</accession>